<protein>
    <recommendedName>
        <fullName evidence="5">PCI domain-containing protein</fullName>
    </recommendedName>
</protein>
<keyword evidence="3" id="KW-0175">Coiled coil</keyword>
<name>A0AA39QU68_9LECA</name>
<evidence type="ECO:0000256" key="4">
    <source>
        <dbReference type="SAM" id="MobiDB-lite"/>
    </source>
</evidence>
<reference evidence="6" key="1">
    <citation type="submission" date="2023-03" db="EMBL/GenBank/DDBJ databases">
        <title>Complete genome of Cladonia borealis.</title>
        <authorList>
            <person name="Park H."/>
        </authorList>
    </citation>
    <scope>NUCLEOTIDE SEQUENCE</scope>
    <source>
        <strain evidence="6">ANT050790</strain>
    </source>
</reference>
<feature type="coiled-coil region" evidence="3">
    <location>
        <begin position="188"/>
        <end position="215"/>
    </location>
</feature>
<dbReference type="AlphaFoldDB" id="A0AA39QU68"/>
<proteinExistence type="inferred from homology"/>
<feature type="region of interest" description="Disordered" evidence="4">
    <location>
        <begin position="222"/>
        <end position="245"/>
    </location>
</feature>
<organism evidence="6 7">
    <name type="scientific">Cladonia borealis</name>
    <dbReference type="NCBI Taxonomy" id="184061"/>
    <lineage>
        <taxon>Eukaryota</taxon>
        <taxon>Fungi</taxon>
        <taxon>Dikarya</taxon>
        <taxon>Ascomycota</taxon>
        <taxon>Pezizomycotina</taxon>
        <taxon>Lecanoromycetes</taxon>
        <taxon>OSLEUM clade</taxon>
        <taxon>Lecanoromycetidae</taxon>
        <taxon>Lecanorales</taxon>
        <taxon>Lecanorineae</taxon>
        <taxon>Cladoniaceae</taxon>
        <taxon>Cladonia</taxon>
    </lineage>
</organism>
<dbReference type="PANTHER" id="PTHR15350:SF5">
    <property type="entry name" value="COP9 SIGNALOSOME COMPLEX SUBUNIT 7"/>
    <property type="match status" value="1"/>
</dbReference>
<dbReference type="SMART" id="SM00088">
    <property type="entry name" value="PINT"/>
    <property type="match status" value="1"/>
</dbReference>
<dbReference type="EMBL" id="JAFEKC020000019">
    <property type="protein sequence ID" value="KAK0509253.1"/>
    <property type="molecule type" value="Genomic_DNA"/>
</dbReference>
<accession>A0AA39QU68</accession>
<dbReference type="InterPro" id="IPR045237">
    <property type="entry name" value="COPS7/eIF3m"/>
</dbReference>
<keyword evidence="2" id="KW-0736">Signalosome</keyword>
<dbReference type="Pfam" id="PF22061">
    <property type="entry name" value="CSN7_HB_subdom"/>
    <property type="match status" value="1"/>
</dbReference>
<evidence type="ECO:0000256" key="3">
    <source>
        <dbReference type="SAM" id="Coils"/>
    </source>
</evidence>
<evidence type="ECO:0000313" key="7">
    <source>
        <dbReference type="Proteomes" id="UP001166286"/>
    </source>
</evidence>
<sequence>MEHTQQKALNALEPYILLSKSANSPRAAADLVTQATSAPNTFVFAELLQTPNIQSLRTSSEEYAPYLTLLEIFAWGTWSDYQSSSNLPSLSEAQQTKLRQLSLLTLSTTPSNLSYVHLQDALDLPTTRSLEDLVITSIYAGIISAKLDTLHQRVDVFSVAPLRDLRPGSIPHMVSILEEWDSRCVSVLGDLEGQVREVRRKAQEQRKREVEHEKAVVKAMGDVGDGKGKLGKRGGEEEGEEWEVDERGVERLRGAKRGGGKLFGTFGRKLGGGG</sequence>
<evidence type="ECO:0000313" key="6">
    <source>
        <dbReference type="EMBL" id="KAK0509253.1"/>
    </source>
</evidence>
<dbReference type="PROSITE" id="PS50250">
    <property type="entry name" value="PCI"/>
    <property type="match status" value="1"/>
</dbReference>
<feature type="compositionally biased region" description="Basic and acidic residues" evidence="4">
    <location>
        <begin position="224"/>
        <end position="236"/>
    </location>
</feature>
<dbReference type="InterPro" id="IPR000717">
    <property type="entry name" value="PCI_dom"/>
</dbReference>
<dbReference type="Proteomes" id="UP001166286">
    <property type="component" value="Unassembled WGS sequence"/>
</dbReference>
<evidence type="ECO:0000256" key="1">
    <source>
        <dbReference type="ARBA" id="ARBA00008482"/>
    </source>
</evidence>
<evidence type="ECO:0000256" key="2">
    <source>
        <dbReference type="ARBA" id="ARBA00022790"/>
    </source>
</evidence>
<comment type="caution">
    <text evidence="6">The sequence shown here is derived from an EMBL/GenBank/DDBJ whole genome shotgun (WGS) entry which is preliminary data.</text>
</comment>
<keyword evidence="7" id="KW-1185">Reference proteome</keyword>
<evidence type="ECO:0000259" key="5">
    <source>
        <dbReference type="PROSITE" id="PS50250"/>
    </source>
</evidence>
<dbReference type="Pfam" id="PF01399">
    <property type="entry name" value="PCI"/>
    <property type="match status" value="1"/>
</dbReference>
<dbReference type="PANTHER" id="PTHR15350">
    <property type="entry name" value="COP9 SIGNALOSOME COMPLEX SUBUNIT 7/DENDRITIC CELL PROTEIN GA17"/>
    <property type="match status" value="1"/>
</dbReference>
<dbReference type="GO" id="GO:0008180">
    <property type="term" value="C:COP9 signalosome"/>
    <property type="evidence" value="ECO:0007669"/>
    <property type="project" value="UniProtKB-KW"/>
</dbReference>
<gene>
    <name evidence="6" type="ORF">JMJ35_008624</name>
</gene>
<feature type="domain" description="PCI" evidence="5">
    <location>
        <begin position="1"/>
        <end position="161"/>
    </location>
</feature>
<comment type="similarity">
    <text evidence="1">Belongs to the CSN7/EIF3M family. CSN7 subfamily.</text>
</comment>